<evidence type="ECO:0000256" key="12">
    <source>
        <dbReference type="SAM" id="SignalP"/>
    </source>
</evidence>
<dbReference type="PRINTS" id="PR00765">
    <property type="entry name" value="CRBOXYPTASEA"/>
</dbReference>
<dbReference type="PANTHER" id="PTHR11705">
    <property type="entry name" value="PROTEASE FAMILY M14 CARBOXYPEPTIDASE A,B"/>
    <property type="match status" value="1"/>
</dbReference>
<keyword evidence="3" id="KW-0121">Carboxypeptidase</keyword>
<keyword evidence="4" id="KW-0645">Protease</keyword>
<dbReference type="GO" id="GO:0005615">
    <property type="term" value="C:extracellular space"/>
    <property type="evidence" value="ECO:0007669"/>
    <property type="project" value="TreeGrafter"/>
</dbReference>
<evidence type="ECO:0000313" key="15">
    <source>
        <dbReference type="Proteomes" id="UP001153620"/>
    </source>
</evidence>
<evidence type="ECO:0000256" key="11">
    <source>
        <dbReference type="PROSITE-ProRule" id="PRU01379"/>
    </source>
</evidence>
<dbReference type="SUPFAM" id="SSF54897">
    <property type="entry name" value="Protease propeptides/inhibitors"/>
    <property type="match status" value="1"/>
</dbReference>
<gene>
    <name evidence="14" type="ORF">CHIRRI_LOCUS2868</name>
</gene>
<sequence>MRHYLNFLAFIALLGGLYGYETYKGYKVYDVVPNTIQYEALSMLQYEEGIDFWRLYAAGRMSRVMISPERINDFEEFLLANQIPYEVAIEDMEGPIEAERQSLRKSRQKRATALPRVTPDFSVFWSAAEIETYCTFLANTYPQFVTLETMTFSPEGRRIYAMKVSSGAVFGQKPIIGMESGMHAREWASPPTVLYLLNRLIENPSTRTELLARVDWLIVPMQNPDGYEFSRSTNRLWRLNRRNVTATCVGVDLNRNNAYSWRAATLTQPCGSQTFPGPSPLSEPESFHLNNLMGRYANNMKLYLSVHTFGDMVLWPWGYSGSPGWIETHVEHQALGNLWRNAILANGGRSYQVGNVADVLGNAFGAVDDHMAGTYGVPYVYTLELTSGFQFQYPEERIEALAFETFHGYRAMALFIGETYG</sequence>
<dbReference type="InterPro" id="IPR036990">
    <property type="entry name" value="M14A-like_propep"/>
</dbReference>
<evidence type="ECO:0000256" key="1">
    <source>
        <dbReference type="ARBA" id="ARBA00001947"/>
    </source>
</evidence>
<reference evidence="14" key="2">
    <citation type="submission" date="2022-10" db="EMBL/GenBank/DDBJ databases">
        <authorList>
            <consortium name="ENA_rothamsted_submissions"/>
            <consortium name="culmorum"/>
            <person name="King R."/>
        </authorList>
    </citation>
    <scope>NUCLEOTIDE SEQUENCE</scope>
</reference>
<comment type="similarity">
    <text evidence="2 11">Belongs to the peptidase M14 family.</text>
</comment>
<proteinExistence type="inferred from homology"/>
<dbReference type="SMART" id="SM00631">
    <property type="entry name" value="Zn_pept"/>
    <property type="match status" value="1"/>
</dbReference>
<feature type="signal peptide" evidence="12">
    <location>
        <begin position="1"/>
        <end position="19"/>
    </location>
</feature>
<evidence type="ECO:0000256" key="8">
    <source>
        <dbReference type="ARBA" id="ARBA00022833"/>
    </source>
</evidence>
<evidence type="ECO:0000256" key="5">
    <source>
        <dbReference type="ARBA" id="ARBA00022723"/>
    </source>
</evidence>
<dbReference type="Proteomes" id="UP001153620">
    <property type="component" value="Chromosome 1"/>
</dbReference>
<dbReference type="GO" id="GO:0008270">
    <property type="term" value="F:zinc ion binding"/>
    <property type="evidence" value="ECO:0007669"/>
    <property type="project" value="InterPro"/>
</dbReference>
<evidence type="ECO:0000256" key="4">
    <source>
        <dbReference type="ARBA" id="ARBA00022670"/>
    </source>
</evidence>
<evidence type="ECO:0000259" key="13">
    <source>
        <dbReference type="PROSITE" id="PS52035"/>
    </source>
</evidence>
<keyword evidence="15" id="KW-1185">Reference proteome</keyword>
<evidence type="ECO:0000256" key="10">
    <source>
        <dbReference type="ARBA" id="ARBA00023157"/>
    </source>
</evidence>
<dbReference type="EMBL" id="OU895877">
    <property type="protein sequence ID" value="CAG9799910.1"/>
    <property type="molecule type" value="Genomic_DNA"/>
</dbReference>
<dbReference type="SUPFAM" id="SSF53187">
    <property type="entry name" value="Zn-dependent exopeptidases"/>
    <property type="match status" value="1"/>
</dbReference>
<keyword evidence="8" id="KW-0862">Zinc</keyword>
<dbReference type="Gene3D" id="3.30.70.340">
    <property type="entry name" value="Metallocarboxypeptidase-like"/>
    <property type="match status" value="1"/>
</dbReference>
<dbReference type="PANTHER" id="PTHR11705:SF140">
    <property type="entry name" value="FI02848P-RELATED"/>
    <property type="match status" value="1"/>
</dbReference>
<dbReference type="InterPro" id="IPR000834">
    <property type="entry name" value="Peptidase_M14"/>
</dbReference>
<keyword evidence="10" id="KW-1015">Disulfide bond</keyword>
<keyword evidence="5" id="KW-0479">Metal-binding</keyword>
<evidence type="ECO:0000313" key="14">
    <source>
        <dbReference type="EMBL" id="CAG9799910.1"/>
    </source>
</evidence>
<protein>
    <recommendedName>
        <fullName evidence="13">Peptidase M14 domain-containing protein</fullName>
    </recommendedName>
</protein>
<keyword evidence="9" id="KW-0482">Metalloprotease</keyword>
<comment type="cofactor">
    <cofactor evidence="1">
        <name>Zn(2+)</name>
        <dbReference type="ChEBI" id="CHEBI:29105"/>
    </cofactor>
</comment>
<dbReference type="GO" id="GO:0006508">
    <property type="term" value="P:proteolysis"/>
    <property type="evidence" value="ECO:0007669"/>
    <property type="project" value="UniProtKB-KW"/>
</dbReference>
<dbReference type="GO" id="GO:0004181">
    <property type="term" value="F:metallocarboxypeptidase activity"/>
    <property type="evidence" value="ECO:0007669"/>
    <property type="project" value="InterPro"/>
</dbReference>
<evidence type="ECO:0000256" key="7">
    <source>
        <dbReference type="ARBA" id="ARBA00022801"/>
    </source>
</evidence>
<accession>A0A9N9RMW7</accession>
<evidence type="ECO:0000256" key="9">
    <source>
        <dbReference type="ARBA" id="ARBA00023049"/>
    </source>
</evidence>
<dbReference type="FunFam" id="3.40.630.10:FF:000084">
    <property type="entry name" value="Carboxypeptidase B2"/>
    <property type="match status" value="1"/>
</dbReference>
<feature type="domain" description="Peptidase M14" evidence="13">
    <location>
        <begin position="123"/>
        <end position="416"/>
    </location>
</feature>
<dbReference type="Gene3D" id="3.40.630.10">
    <property type="entry name" value="Zn peptidases"/>
    <property type="match status" value="1"/>
</dbReference>
<dbReference type="AlphaFoldDB" id="A0A9N9RMW7"/>
<dbReference type="Pfam" id="PF02244">
    <property type="entry name" value="Propep_M14"/>
    <property type="match status" value="1"/>
</dbReference>
<keyword evidence="7" id="KW-0378">Hydrolase</keyword>
<feature type="chain" id="PRO_5040470305" description="Peptidase M14 domain-containing protein" evidence="12">
    <location>
        <begin position="20"/>
        <end position="421"/>
    </location>
</feature>
<dbReference type="InterPro" id="IPR003146">
    <property type="entry name" value="M14A_act_pep"/>
</dbReference>
<keyword evidence="6 12" id="KW-0732">Signal</keyword>
<dbReference type="Pfam" id="PF00246">
    <property type="entry name" value="Peptidase_M14"/>
    <property type="match status" value="1"/>
</dbReference>
<evidence type="ECO:0000256" key="2">
    <source>
        <dbReference type="ARBA" id="ARBA00005988"/>
    </source>
</evidence>
<dbReference type="OrthoDB" id="3626597at2759"/>
<dbReference type="PROSITE" id="PS52035">
    <property type="entry name" value="PEPTIDASE_M14"/>
    <property type="match status" value="1"/>
</dbReference>
<feature type="active site" description="Proton donor/acceptor" evidence="11">
    <location>
        <position position="384"/>
    </location>
</feature>
<evidence type="ECO:0000256" key="6">
    <source>
        <dbReference type="ARBA" id="ARBA00022729"/>
    </source>
</evidence>
<reference evidence="14" key="1">
    <citation type="submission" date="2022-01" db="EMBL/GenBank/DDBJ databases">
        <authorList>
            <person name="King R."/>
        </authorList>
    </citation>
    <scope>NUCLEOTIDE SEQUENCE</scope>
</reference>
<evidence type="ECO:0000256" key="3">
    <source>
        <dbReference type="ARBA" id="ARBA00022645"/>
    </source>
</evidence>
<organism evidence="14 15">
    <name type="scientific">Chironomus riparius</name>
    <dbReference type="NCBI Taxonomy" id="315576"/>
    <lineage>
        <taxon>Eukaryota</taxon>
        <taxon>Metazoa</taxon>
        <taxon>Ecdysozoa</taxon>
        <taxon>Arthropoda</taxon>
        <taxon>Hexapoda</taxon>
        <taxon>Insecta</taxon>
        <taxon>Pterygota</taxon>
        <taxon>Neoptera</taxon>
        <taxon>Endopterygota</taxon>
        <taxon>Diptera</taxon>
        <taxon>Nematocera</taxon>
        <taxon>Chironomoidea</taxon>
        <taxon>Chironomidae</taxon>
        <taxon>Chironominae</taxon>
        <taxon>Chironomus</taxon>
    </lineage>
</organism>
<name>A0A9N9RMW7_9DIPT</name>